<gene>
    <name evidence="3" type="ORF">L203_106250</name>
</gene>
<feature type="domain" description="DUF4211" evidence="2">
    <location>
        <begin position="231"/>
        <end position="359"/>
    </location>
</feature>
<dbReference type="RefSeq" id="XP_066071704.1">
    <property type="nucleotide sequence ID" value="XM_066215607.1"/>
</dbReference>
<evidence type="ECO:0000313" key="4">
    <source>
        <dbReference type="Proteomes" id="UP000094043"/>
    </source>
</evidence>
<name>A0AAJ8JZ10_9TREE</name>
<dbReference type="PANTHER" id="PTHR14689">
    <property type="entry name" value="PHORBOL-ESTER_DAG-TYPE DOMAIN-CONTAINING PROTEIN"/>
    <property type="match status" value="1"/>
</dbReference>
<dbReference type="GO" id="GO:0005634">
    <property type="term" value="C:nucleus"/>
    <property type="evidence" value="ECO:0007669"/>
    <property type="project" value="TreeGrafter"/>
</dbReference>
<evidence type="ECO:0000259" key="2">
    <source>
        <dbReference type="Pfam" id="PF13926"/>
    </source>
</evidence>
<feature type="compositionally biased region" description="Polar residues" evidence="1">
    <location>
        <begin position="78"/>
        <end position="91"/>
    </location>
</feature>
<feature type="region of interest" description="Disordered" evidence="1">
    <location>
        <begin position="357"/>
        <end position="394"/>
    </location>
</feature>
<accession>A0AAJ8JZ10</accession>
<reference evidence="3" key="2">
    <citation type="journal article" date="2022" name="Elife">
        <title>Obligate sexual reproduction of a homothallic fungus closely related to the Cryptococcus pathogenic species complex.</title>
        <authorList>
            <person name="Passer A.R."/>
            <person name="Clancey S.A."/>
            <person name="Shea T."/>
            <person name="David-Palma M."/>
            <person name="Averette A.F."/>
            <person name="Boekhout T."/>
            <person name="Porcel B.M."/>
            <person name="Nowrousian M."/>
            <person name="Cuomo C.A."/>
            <person name="Sun S."/>
            <person name="Heitman J."/>
            <person name="Coelho M.A."/>
        </authorList>
    </citation>
    <scope>NUCLEOTIDE SEQUENCE</scope>
    <source>
        <strain evidence="3">CBS 7841</strain>
    </source>
</reference>
<reference evidence="3" key="1">
    <citation type="submission" date="2016-06" db="EMBL/GenBank/DDBJ databases">
        <authorList>
            <person name="Cuomo C."/>
            <person name="Litvintseva A."/>
            <person name="Heitman J."/>
            <person name="Chen Y."/>
            <person name="Sun S."/>
            <person name="Springer D."/>
            <person name="Dromer F."/>
            <person name="Young S."/>
            <person name="Zeng Q."/>
            <person name="Chapman S."/>
            <person name="Gujja S."/>
            <person name="Saif S."/>
            <person name="Birren B."/>
        </authorList>
    </citation>
    <scope>NUCLEOTIDE SEQUENCE</scope>
    <source>
        <strain evidence="3">CBS 7841</strain>
    </source>
</reference>
<proteinExistence type="predicted"/>
<keyword evidence="4" id="KW-1185">Reference proteome</keyword>
<feature type="region of interest" description="Disordered" evidence="1">
    <location>
        <begin position="41"/>
        <end position="131"/>
    </location>
</feature>
<reference evidence="3" key="3">
    <citation type="submission" date="2024-01" db="EMBL/GenBank/DDBJ databases">
        <authorList>
            <person name="Coelho M.A."/>
            <person name="David-Palma M."/>
            <person name="Shea T."/>
            <person name="Sun S."/>
            <person name="Cuomo C.A."/>
            <person name="Heitman J."/>
        </authorList>
    </citation>
    <scope>NUCLEOTIDE SEQUENCE</scope>
    <source>
        <strain evidence="3">CBS 7841</strain>
    </source>
</reference>
<dbReference type="AlphaFoldDB" id="A0AAJ8JZ10"/>
<evidence type="ECO:0000256" key="1">
    <source>
        <dbReference type="SAM" id="MobiDB-lite"/>
    </source>
</evidence>
<dbReference type="Proteomes" id="UP000094043">
    <property type="component" value="Chromosome 8"/>
</dbReference>
<dbReference type="KEGG" id="cdep:91090458"/>
<dbReference type="GeneID" id="91090458"/>
<evidence type="ECO:0000313" key="3">
    <source>
        <dbReference type="EMBL" id="WVN91004.1"/>
    </source>
</evidence>
<organism evidence="3 4">
    <name type="scientific">Cryptococcus depauperatus CBS 7841</name>
    <dbReference type="NCBI Taxonomy" id="1295531"/>
    <lineage>
        <taxon>Eukaryota</taxon>
        <taxon>Fungi</taxon>
        <taxon>Dikarya</taxon>
        <taxon>Basidiomycota</taxon>
        <taxon>Agaricomycotina</taxon>
        <taxon>Tremellomycetes</taxon>
        <taxon>Tremellales</taxon>
        <taxon>Cryptococcaceae</taxon>
        <taxon>Cryptococcus</taxon>
    </lineage>
</organism>
<protein>
    <recommendedName>
        <fullName evidence="2">DUF4211 domain-containing protein</fullName>
    </recommendedName>
</protein>
<feature type="compositionally biased region" description="Basic residues" evidence="1">
    <location>
        <begin position="110"/>
        <end position="119"/>
    </location>
</feature>
<feature type="region of interest" description="Disordered" evidence="1">
    <location>
        <begin position="180"/>
        <end position="230"/>
    </location>
</feature>
<dbReference type="Pfam" id="PF13926">
    <property type="entry name" value="DUF4211"/>
    <property type="match status" value="1"/>
</dbReference>
<feature type="compositionally biased region" description="Basic and acidic residues" evidence="1">
    <location>
        <begin position="368"/>
        <end position="381"/>
    </location>
</feature>
<dbReference type="EMBL" id="CP143791">
    <property type="protein sequence ID" value="WVN91004.1"/>
    <property type="molecule type" value="Genomic_DNA"/>
</dbReference>
<sequence length="524" mass="60532">MFRKTEAINNIQLVAELYLPRLSAAQKSQYKAWPVHFAPRRKFRKRRQSTPSSLENAIQPAADPNAKTMNVKKAKQRIPNSRKTFAASSLLDSGKSHSQRSIGHRDQKGRLSRGKKQNRNVHSDPDDDFSQMAMTSDEDMIEAIKTDHPETFQVESRLRGAPKVTLQQCMLRKLKKKRLGIVESSTESGTTDDEGSQEENPLQCIDSDVEYENGGIKRSGGSRTGDNDPDDFIVEDDHRIPEDMPVEFSRNSYQSLEFKFRIVFHYLLFIIMHPDVVLDKKGREYFERPLRDVRRKMQEYQNNTRGQIWNNELVNKLKKYPIFRVTNISPEDGCDACRLPRTSTFQILLEGEPYDNVTLQPKKATGSGHRDSNDDNKCRDSSDEDDERRDSDLVSRKSMPNRLIMGRFCKERAHIFHELVHWEYNLYHQIQSHYHHLLSAAKYKKLSLHNVLLDQQRLITKIGDVDDDFFNGYRKKNGIRKVDGRIDGIIKKGLPDDVANVDDVMRWMNETAGYVSAVSSINTQ</sequence>
<dbReference type="InterPro" id="IPR025451">
    <property type="entry name" value="DUF4211"/>
</dbReference>
<dbReference type="PANTHER" id="PTHR14689:SF0">
    <property type="entry name" value="COILED-COIL DOMAIN-CONTAINING PROTEIN 82"/>
    <property type="match status" value="1"/>
</dbReference>